<dbReference type="RefSeq" id="WP_147824674.1">
    <property type="nucleotide sequence ID" value="NZ_BAAARG010000001.1"/>
</dbReference>
<dbReference type="OrthoDB" id="5076766at2"/>
<organism evidence="1 2">
    <name type="scientific">Microbacterium mitrae</name>
    <dbReference type="NCBI Taxonomy" id="664640"/>
    <lineage>
        <taxon>Bacteria</taxon>
        <taxon>Bacillati</taxon>
        <taxon>Actinomycetota</taxon>
        <taxon>Actinomycetes</taxon>
        <taxon>Micrococcales</taxon>
        <taxon>Microbacteriaceae</taxon>
        <taxon>Microbacterium</taxon>
    </lineage>
</organism>
<sequence length="94" mass="10529">MGSTKVTDEKLESVISRIAPCTLPPSAWGTQPVAWQQAGQRVHAWITWPHRAAELVNAIAIGWNDRIVVVRWQGTNGTWETVVWRSAVTKPRQS</sequence>
<evidence type="ECO:0000313" key="1">
    <source>
        <dbReference type="EMBL" id="TXK05864.1"/>
    </source>
</evidence>
<dbReference type="AlphaFoldDB" id="A0A5C8HPF0"/>
<accession>A0A5C8HPF0</accession>
<evidence type="ECO:0000313" key="2">
    <source>
        <dbReference type="Proteomes" id="UP000321196"/>
    </source>
</evidence>
<protein>
    <submittedName>
        <fullName evidence="1">Uncharacterized protein</fullName>
    </submittedName>
</protein>
<proteinExistence type="predicted"/>
<dbReference type="Proteomes" id="UP000321196">
    <property type="component" value="Unassembled WGS sequence"/>
</dbReference>
<gene>
    <name evidence="1" type="ORF">FVP60_02455</name>
</gene>
<keyword evidence="2" id="KW-1185">Reference proteome</keyword>
<name>A0A5C8HPF0_9MICO</name>
<comment type="caution">
    <text evidence="1">The sequence shown here is derived from an EMBL/GenBank/DDBJ whole genome shotgun (WGS) entry which is preliminary data.</text>
</comment>
<dbReference type="EMBL" id="VRSW01000001">
    <property type="protein sequence ID" value="TXK05864.1"/>
    <property type="molecule type" value="Genomic_DNA"/>
</dbReference>
<reference evidence="1 2" key="1">
    <citation type="submission" date="2019-08" db="EMBL/GenBank/DDBJ databases">
        <authorList>
            <person name="Dong K."/>
        </authorList>
    </citation>
    <scope>NUCLEOTIDE SEQUENCE [LARGE SCALE GENOMIC DNA]</scope>
    <source>
        <strain evidence="1 2">M4-8</strain>
    </source>
</reference>